<dbReference type="SUPFAM" id="SSF52540">
    <property type="entry name" value="P-loop containing nucleoside triphosphate hydrolases"/>
    <property type="match status" value="1"/>
</dbReference>
<dbReference type="AlphaFoldDB" id="A0AAD2K6M8"/>
<keyword evidence="2" id="KW-0812">Transmembrane</keyword>
<dbReference type="PANTHER" id="PTHR36978:SF4">
    <property type="entry name" value="P-LOOP CONTAINING NUCLEOSIDE TRIPHOSPHATE HYDROLASE PROTEIN"/>
    <property type="match status" value="1"/>
</dbReference>
<accession>A0AAD2K6M8</accession>
<gene>
    <name evidence="3" type="ORF">MYCIT1_LOCUS33597</name>
</gene>
<dbReference type="PANTHER" id="PTHR36978">
    <property type="entry name" value="P-LOOP CONTAINING NUCLEOTIDE TRIPHOSPHATE HYDROLASE"/>
    <property type="match status" value="1"/>
</dbReference>
<feature type="compositionally biased region" description="Polar residues" evidence="1">
    <location>
        <begin position="1"/>
        <end position="20"/>
    </location>
</feature>
<evidence type="ECO:0000313" key="3">
    <source>
        <dbReference type="EMBL" id="CAK5282115.1"/>
    </source>
</evidence>
<dbReference type="InterPro" id="IPR027417">
    <property type="entry name" value="P-loop_NTPase"/>
</dbReference>
<organism evidence="3 4">
    <name type="scientific">Mycena citricolor</name>
    <dbReference type="NCBI Taxonomy" id="2018698"/>
    <lineage>
        <taxon>Eukaryota</taxon>
        <taxon>Fungi</taxon>
        <taxon>Dikarya</taxon>
        <taxon>Basidiomycota</taxon>
        <taxon>Agaricomycotina</taxon>
        <taxon>Agaricomycetes</taxon>
        <taxon>Agaricomycetidae</taxon>
        <taxon>Agaricales</taxon>
        <taxon>Marasmiineae</taxon>
        <taxon>Mycenaceae</taxon>
        <taxon>Mycena</taxon>
    </lineage>
</organism>
<evidence type="ECO:0000256" key="2">
    <source>
        <dbReference type="SAM" id="Phobius"/>
    </source>
</evidence>
<name>A0AAD2K6M8_9AGAR</name>
<feature type="region of interest" description="Disordered" evidence="1">
    <location>
        <begin position="1"/>
        <end position="24"/>
    </location>
</feature>
<dbReference type="InterPro" id="IPR040632">
    <property type="entry name" value="Sulfotransfer_4"/>
</dbReference>
<keyword evidence="2" id="KW-0472">Membrane</keyword>
<sequence length="283" mass="31500">MTSAPEEYSSWTPPRSQWQSRRGKTRTVPMKVLVLGYPRTGTSSMRKALQILGYDEVYHMESVWANPHDADLWREAYHTKYVKGELVAREKWDEILGHCEAATDAPPMMYAEDLIAAYPEAKVILTLRDPAKWWKSFSSTIGNMSNNLTFVLALMVDVSGIRHFAAMAREIGLQLNGPNPSAEEAQARFVAHYDRVRALVPKDRLLEFDAKQGWQSLCPFLGVPIPEGGDYPYVNDSVAFNERATATARAALRRVAGDLVVPVLGLVAVGLAVYARASKIAFA</sequence>
<dbReference type="EMBL" id="CAVNYO010000446">
    <property type="protein sequence ID" value="CAK5282115.1"/>
    <property type="molecule type" value="Genomic_DNA"/>
</dbReference>
<feature type="transmembrane region" description="Helical" evidence="2">
    <location>
        <begin position="259"/>
        <end position="277"/>
    </location>
</feature>
<evidence type="ECO:0000256" key="1">
    <source>
        <dbReference type="SAM" id="MobiDB-lite"/>
    </source>
</evidence>
<reference evidence="3" key="1">
    <citation type="submission" date="2023-11" db="EMBL/GenBank/DDBJ databases">
        <authorList>
            <person name="De Vega J J."/>
            <person name="De Vega J J."/>
        </authorList>
    </citation>
    <scope>NUCLEOTIDE SEQUENCE</scope>
</reference>
<proteinExistence type="predicted"/>
<dbReference type="Gene3D" id="3.40.50.300">
    <property type="entry name" value="P-loop containing nucleotide triphosphate hydrolases"/>
    <property type="match status" value="1"/>
</dbReference>
<keyword evidence="4" id="KW-1185">Reference proteome</keyword>
<keyword evidence="2" id="KW-1133">Transmembrane helix</keyword>
<dbReference type="Proteomes" id="UP001295794">
    <property type="component" value="Unassembled WGS sequence"/>
</dbReference>
<evidence type="ECO:0000313" key="4">
    <source>
        <dbReference type="Proteomes" id="UP001295794"/>
    </source>
</evidence>
<protein>
    <recommendedName>
        <fullName evidence="5">NAD dependent epimerase/dehydratase</fullName>
    </recommendedName>
</protein>
<comment type="caution">
    <text evidence="3">The sequence shown here is derived from an EMBL/GenBank/DDBJ whole genome shotgun (WGS) entry which is preliminary data.</text>
</comment>
<evidence type="ECO:0008006" key="5">
    <source>
        <dbReference type="Google" id="ProtNLM"/>
    </source>
</evidence>
<dbReference type="Pfam" id="PF17784">
    <property type="entry name" value="Sulfotransfer_4"/>
    <property type="match status" value="1"/>
</dbReference>